<dbReference type="EMBL" id="GEDC01007654">
    <property type="protein sequence ID" value="JAS29644.1"/>
    <property type="molecule type" value="Transcribed_RNA"/>
</dbReference>
<feature type="compositionally biased region" description="Low complexity" evidence="1">
    <location>
        <begin position="162"/>
        <end position="177"/>
    </location>
</feature>
<organism evidence="2">
    <name type="scientific">Clastoptera arizonana</name>
    <name type="common">Arizona spittle bug</name>
    <dbReference type="NCBI Taxonomy" id="38151"/>
    <lineage>
        <taxon>Eukaryota</taxon>
        <taxon>Metazoa</taxon>
        <taxon>Ecdysozoa</taxon>
        <taxon>Arthropoda</taxon>
        <taxon>Hexapoda</taxon>
        <taxon>Insecta</taxon>
        <taxon>Pterygota</taxon>
        <taxon>Neoptera</taxon>
        <taxon>Paraneoptera</taxon>
        <taxon>Hemiptera</taxon>
        <taxon>Auchenorrhyncha</taxon>
        <taxon>Cercopoidea</taxon>
        <taxon>Clastopteridae</taxon>
        <taxon>Clastoptera</taxon>
    </lineage>
</organism>
<feature type="region of interest" description="Disordered" evidence="1">
    <location>
        <begin position="123"/>
        <end position="146"/>
    </location>
</feature>
<sequence>LKDEVNTTSLPTTISTGRETTLDTEYRSTTVVIPKASDSSKMPKIEDKLFGSDDGITTTTTEEAADGPLLISTENMLVSGETEATVTSLPTTEGSIGTMKNIASEADTEIPTATEVTKKTTIGGDAELSTTTEGLSSSTSSLPARGDIDIEVPTTTLSSIITSESSATAAETESPTTMQSISGGPLTTTVEMSAKDDVETPTTTLSFITTRENIPNAAETKAP</sequence>
<feature type="non-terminal residue" evidence="2">
    <location>
        <position position="223"/>
    </location>
</feature>
<evidence type="ECO:0000313" key="2">
    <source>
        <dbReference type="EMBL" id="JAS29644.1"/>
    </source>
</evidence>
<proteinExistence type="predicted"/>
<gene>
    <name evidence="2" type="ORF">g.41461</name>
</gene>
<name>A0A1B6DVE0_9HEMI</name>
<reference evidence="2" key="1">
    <citation type="submission" date="2015-12" db="EMBL/GenBank/DDBJ databases">
        <title>De novo transcriptome assembly of four potential Pierce s Disease insect vectors from Arizona vineyards.</title>
        <authorList>
            <person name="Tassone E.E."/>
        </authorList>
    </citation>
    <scope>NUCLEOTIDE SEQUENCE</scope>
</reference>
<protein>
    <submittedName>
        <fullName evidence="2">Uncharacterized protein</fullName>
    </submittedName>
</protein>
<feature type="compositionally biased region" description="Low complexity" evidence="1">
    <location>
        <begin position="127"/>
        <end position="142"/>
    </location>
</feature>
<feature type="compositionally biased region" description="Polar residues" evidence="1">
    <location>
        <begin position="178"/>
        <end position="191"/>
    </location>
</feature>
<accession>A0A1B6DVE0</accession>
<dbReference type="AlphaFoldDB" id="A0A1B6DVE0"/>
<feature type="region of interest" description="Disordered" evidence="1">
    <location>
        <begin position="162"/>
        <end position="204"/>
    </location>
</feature>
<evidence type="ECO:0000256" key="1">
    <source>
        <dbReference type="SAM" id="MobiDB-lite"/>
    </source>
</evidence>
<feature type="non-terminal residue" evidence="2">
    <location>
        <position position="1"/>
    </location>
</feature>